<accession>A0A0F9DYU9</accession>
<name>A0A0F9DYU9_9ZZZZ</name>
<organism evidence="1">
    <name type="scientific">marine sediment metagenome</name>
    <dbReference type="NCBI Taxonomy" id="412755"/>
    <lineage>
        <taxon>unclassified sequences</taxon>
        <taxon>metagenomes</taxon>
        <taxon>ecological metagenomes</taxon>
    </lineage>
</organism>
<proteinExistence type="predicted"/>
<comment type="caution">
    <text evidence="1">The sequence shown here is derived from an EMBL/GenBank/DDBJ whole genome shotgun (WGS) entry which is preliminary data.</text>
</comment>
<reference evidence="1" key="1">
    <citation type="journal article" date="2015" name="Nature">
        <title>Complex archaea that bridge the gap between prokaryotes and eukaryotes.</title>
        <authorList>
            <person name="Spang A."/>
            <person name="Saw J.H."/>
            <person name="Jorgensen S.L."/>
            <person name="Zaremba-Niedzwiedzka K."/>
            <person name="Martijn J."/>
            <person name="Lind A.E."/>
            <person name="van Eijk R."/>
            <person name="Schleper C."/>
            <person name="Guy L."/>
            <person name="Ettema T.J."/>
        </authorList>
    </citation>
    <scope>NUCLEOTIDE SEQUENCE</scope>
</reference>
<protein>
    <submittedName>
        <fullName evidence="1">Uncharacterized protein</fullName>
    </submittedName>
</protein>
<evidence type="ECO:0000313" key="1">
    <source>
        <dbReference type="EMBL" id="KKL22851.1"/>
    </source>
</evidence>
<feature type="non-terminal residue" evidence="1">
    <location>
        <position position="1"/>
    </location>
</feature>
<gene>
    <name evidence="1" type="ORF">LCGC14_2431260</name>
</gene>
<dbReference type="AlphaFoldDB" id="A0A0F9DYU9"/>
<sequence length="124" mass="14173">GVKAPSNIKKSPSNKIKKIDERLLQGIYNMNIHLNYLYPEEHFQKEVAFCFLAGALSNEFTTILVLSDSIRKARDFVDAIINTIPPSLIQEFNGSLVKELAKLDLDSKKILYLTNFVKNREFLN</sequence>
<dbReference type="EMBL" id="LAZR01037188">
    <property type="protein sequence ID" value="KKL22851.1"/>
    <property type="molecule type" value="Genomic_DNA"/>
</dbReference>